<feature type="compositionally biased region" description="Acidic residues" evidence="6">
    <location>
        <begin position="242"/>
        <end position="255"/>
    </location>
</feature>
<feature type="region of interest" description="Disordered" evidence="6">
    <location>
        <begin position="1"/>
        <end position="255"/>
    </location>
</feature>
<keyword evidence="3" id="KW-0227">DNA damage</keyword>
<name>A0ABR4GMZ8_9EURO</name>
<feature type="compositionally biased region" description="Basic and acidic residues" evidence="6">
    <location>
        <begin position="143"/>
        <end position="160"/>
    </location>
</feature>
<keyword evidence="5" id="KW-0539">Nucleus</keyword>
<evidence type="ECO:0000256" key="5">
    <source>
        <dbReference type="ARBA" id="ARBA00023242"/>
    </source>
</evidence>
<dbReference type="SUPFAM" id="SSF56281">
    <property type="entry name" value="Metallo-hydrolase/oxidoreductase"/>
    <property type="match status" value="1"/>
</dbReference>
<evidence type="ECO:0000256" key="2">
    <source>
        <dbReference type="ARBA" id="ARBA00010304"/>
    </source>
</evidence>
<comment type="subcellular location">
    <subcellularLocation>
        <location evidence="1">Nucleus</location>
    </subcellularLocation>
</comment>
<dbReference type="PANTHER" id="PTHR23240:SF6">
    <property type="entry name" value="DNA CROSS-LINK REPAIR 1A PROTEIN"/>
    <property type="match status" value="1"/>
</dbReference>
<dbReference type="Proteomes" id="UP001610563">
    <property type="component" value="Unassembled WGS sequence"/>
</dbReference>
<feature type="region of interest" description="Disordered" evidence="6">
    <location>
        <begin position="337"/>
        <end position="361"/>
    </location>
</feature>
<evidence type="ECO:0000313" key="8">
    <source>
        <dbReference type="EMBL" id="KAL2799934.1"/>
    </source>
</evidence>
<accession>A0ABR4GMZ8</accession>
<gene>
    <name evidence="8" type="ORF">BJX66DRAFT_332562</name>
</gene>
<sequence length="835" mass="91550">MAGAARRTSTPSKPSSGAKPQSTKKQTNTLLNFFQKADGPPKTTSRQARITQFTSQGELPNARVTAPRPRVLRKEASSANGSDEGLFLGSKGGQVATSERERSRSRSRSPDDIWDEGMGATESTSTGEERFNETGSAVKRRKVEASAAERDTEGKKEASKAKKVSGPFIDESDSEDDELDAFKDSGYGEGPITSNPTNTETKVKDTATTTPTDEDEETARKRVFAADVPPLVREATSHMQDDDYPDFDDIDGDEEGDFLDIADEEEMRKHETLDFDTNVDIDDSTDDTPACPVCQGSLKGFDEGAISAHVNDCLDGKPSTLSPKTPASVATPDQALTQAERAAVPRPAQADPFKPNASRPSSAFSKILAGNAEDAAWAEAAASDAASRGKQAYQRTCPFYKIITGFSISVDAFRYGAVQGCNAYFLSHFHSDHYIGLSKSWRHGPIYCSKATANLVRQQLKVDPKWLVDLEFEKKTEVPDTGGVQVTMMEANHCPGSSIFLFEKVSSGPSGRIQRVLHCGDFRASPQHVRHPLLRPDVVDPKTGKSWQQRIDACYLDTTYLSPKYAFPRQSDVISACADLCVRIDEGQYDSLGYMPFQTGNTNAVSKNPISKFLSSATGALKSATQLGPKGRLLVVIGTYSIGKERICLAIARALKSKIFATAAKQRICACLEDPELSSLLTEDPLEAQVHMQTLFEIRAETLADYLDSMKPHFTRVVGFRPTGWTYRPPAGRTLENPPVATVLHSAHWQTPFSVRDLTPQRGSTRESACFGVPYSEHSSFRELTMFCCALRIGRVIPTVNVGSAKSRERMKGWFDKWEAEKRKSGLYKVEGDDW</sequence>
<evidence type="ECO:0000256" key="6">
    <source>
        <dbReference type="SAM" id="MobiDB-lite"/>
    </source>
</evidence>
<feature type="compositionally biased region" description="Polar residues" evidence="6">
    <location>
        <begin position="42"/>
        <end position="58"/>
    </location>
</feature>
<evidence type="ECO:0000259" key="7">
    <source>
        <dbReference type="Pfam" id="PF07522"/>
    </source>
</evidence>
<organism evidence="8 9">
    <name type="scientific">Aspergillus keveii</name>
    <dbReference type="NCBI Taxonomy" id="714993"/>
    <lineage>
        <taxon>Eukaryota</taxon>
        <taxon>Fungi</taxon>
        <taxon>Dikarya</taxon>
        <taxon>Ascomycota</taxon>
        <taxon>Pezizomycotina</taxon>
        <taxon>Eurotiomycetes</taxon>
        <taxon>Eurotiomycetidae</taxon>
        <taxon>Eurotiales</taxon>
        <taxon>Aspergillaceae</taxon>
        <taxon>Aspergillus</taxon>
        <taxon>Aspergillus subgen. Nidulantes</taxon>
    </lineage>
</organism>
<evidence type="ECO:0000256" key="4">
    <source>
        <dbReference type="ARBA" id="ARBA00023204"/>
    </source>
</evidence>
<feature type="compositionally biased region" description="Polar residues" evidence="6">
    <location>
        <begin position="7"/>
        <end position="32"/>
    </location>
</feature>
<comment type="similarity">
    <text evidence="2">Belongs to the DNA repair metallo-beta-lactamase (DRMBL) family.</text>
</comment>
<feature type="compositionally biased region" description="Basic and acidic residues" evidence="6">
    <location>
        <begin position="98"/>
        <end position="111"/>
    </location>
</feature>
<dbReference type="EMBL" id="JBFTWV010000005">
    <property type="protein sequence ID" value="KAL2799934.1"/>
    <property type="molecule type" value="Genomic_DNA"/>
</dbReference>
<keyword evidence="9" id="KW-1185">Reference proteome</keyword>
<comment type="caution">
    <text evidence="8">The sequence shown here is derived from an EMBL/GenBank/DDBJ whole genome shotgun (WGS) entry which is preliminary data.</text>
</comment>
<feature type="domain" description="DNA repair metallo-beta-lactamase" evidence="7">
    <location>
        <begin position="675"/>
        <end position="803"/>
    </location>
</feature>
<evidence type="ECO:0000256" key="1">
    <source>
        <dbReference type="ARBA" id="ARBA00004123"/>
    </source>
</evidence>
<dbReference type="PANTHER" id="PTHR23240">
    <property type="entry name" value="DNA CROSS-LINK REPAIR PROTEIN PSO2/SNM1-RELATED"/>
    <property type="match status" value="1"/>
</dbReference>
<evidence type="ECO:0000313" key="9">
    <source>
        <dbReference type="Proteomes" id="UP001610563"/>
    </source>
</evidence>
<dbReference type="CDD" id="cd16273">
    <property type="entry name" value="SNM1A-1C-like_MBL-fold"/>
    <property type="match status" value="1"/>
</dbReference>
<protein>
    <submittedName>
        <fullName evidence="8">DNA repair metallo-beta-lactamase-domain-containing protein</fullName>
    </submittedName>
</protein>
<proteinExistence type="inferred from homology"/>
<feature type="compositionally biased region" description="Acidic residues" evidence="6">
    <location>
        <begin position="170"/>
        <end position="179"/>
    </location>
</feature>
<dbReference type="InterPro" id="IPR011084">
    <property type="entry name" value="DRMBL"/>
</dbReference>
<dbReference type="Gene3D" id="3.60.15.10">
    <property type="entry name" value="Ribonuclease Z/Hydroxyacylglutathione hydrolase-like"/>
    <property type="match status" value="1"/>
</dbReference>
<dbReference type="InterPro" id="IPR036866">
    <property type="entry name" value="RibonucZ/Hydroxyglut_hydro"/>
</dbReference>
<dbReference type="Gene3D" id="3.40.50.12650">
    <property type="match status" value="1"/>
</dbReference>
<evidence type="ECO:0000256" key="3">
    <source>
        <dbReference type="ARBA" id="ARBA00022763"/>
    </source>
</evidence>
<keyword evidence="4" id="KW-0234">DNA repair</keyword>
<dbReference type="Pfam" id="PF07522">
    <property type="entry name" value="DRMBL"/>
    <property type="match status" value="1"/>
</dbReference>
<reference evidence="8 9" key="1">
    <citation type="submission" date="2024-07" db="EMBL/GenBank/DDBJ databases">
        <title>Section-level genome sequencing and comparative genomics of Aspergillus sections Usti and Cavernicolus.</title>
        <authorList>
            <consortium name="Lawrence Berkeley National Laboratory"/>
            <person name="Nybo J.L."/>
            <person name="Vesth T.C."/>
            <person name="Theobald S."/>
            <person name="Frisvad J.C."/>
            <person name="Larsen T.O."/>
            <person name="Kjaerboelling I."/>
            <person name="Rothschild-Mancinelli K."/>
            <person name="Lyhne E.K."/>
            <person name="Kogle M.E."/>
            <person name="Barry K."/>
            <person name="Clum A."/>
            <person name="Na H."/>
            <person name="Ledsgaard L."/>
            <person name="Lin J."/>
            <person name="Lipzen A."/>
            <person name="Kuo A."/>
            <person name="Riley R."/>
            <person name="Mondo S."/>
            <person name="Labutti K."/>
            <person name="Haridas S."/>
            <person name="Pangalinan J."/>
            <person name="Salamov A.A."/>
            <person name="Simmons B.A."/>
            <person name="Magnuson J.K."/>
            <person name="Chen J."/>
            <person name="Drula E."/>
            <person name="Henrissat B."/>
            <person name="Wiebenga A."/>
            <person name="Lubbers R.J."/>
            <person name="Gomes A.C."/>
            <person name="Makela M.R."/>
            <person name="Stajich J."/>
            <person name="Grigoriev I.V."/>
            <person name="Mortensen U.H."/>
            <person name="De Vries R.P."/>
            <person name="Baker S.E."/>
            <person name="Andersen M.R."/>
        </authorList>
    </citation>
    <scope>NUCLEOTIDE SEQUENCE [LARGE SCALE GENOMIC DNA]</scope>
    <source>
        <strain evidence="8 9">CBS 209.92</strain>
    </source>
</reference>